<dbReference type="InterPro" id="IPR036638">
    <property type="entry name" value="HLH_DNA-bd_sf"/>
</dbReference>
<evidence type="ECO:0008006" key="11">
    <source>
        <dbReference type="Google" id="ProtNLM"/>
    </source>
</evidence>
<dbReference type="InterPro" id="IPR011598">
    <property type="entry name" value="bHLH_dom"/>
</dbReference>
<keyword evidence="4" id="KW-0804">Transcription</keyword>
<evidence type="ECO:0000256" key="6">
    <source>
        <dbReference type="SAM" id="MobiDB-lite"/>
    </source>
</evidence>
<dbReference type="PROSITE" id="PS51671">
    <property type="entry name" value="ACT"/>
    <property type="match status" value="1"/>
</dbReference>
<reference evidence="10" key="1">
    <citation type="submission" date="2024-06" db="EMBL/GenBank/DDBJ databases">
        <authorList>
            <person name="Ryan C."/>
        </authorList>
    </citation>
    <scope>NUCLEOTIDE SEQUENCE [LARGE SCALE GENOMIC DNA]</scope>
</reference>
<evidence type="ECO:0000313" key="10">
    <source>
        <dbReference type="Proteomes" id="UP001497457"/>
    </source>
</evidence>
<dbReference type="Pfam" id="PF00010">
    <property type="entry name" value="HLH"/>
    <property type="match status" value="1"/>
</dbReference>
<feature type="region of interest" description="Disordered" evidence="6">
    <location>
        <begin position="289"/>
        <end position="310"/>
    </location>
</feature>
<evidence type="ECO:0000256" key="5">
    <source>
        <dbReference type="ARBA" id="ARBA00023242"/>
    </source>
</evidence>
<dbReference type="PROSITE" id="PS50888">
    <property type="entry name" value="BHLH"/>
    <property type="match status" value="1"/>
</dbReference>
<proteinExistence type="inferred from homology"/>
<reference evidence="9 10" key="2">
    <citation type="submission" date="2024-10" db="EMBL/GenBank/DDBJ databases">
        <authorList>
            <person name="Ryan C."/>
        </authorList>
    </citation>
    <scope>NUCLEOTIDE SEQUENCE [LARGE SCALE GENOMIC DNA]</scope>
</reference>
<dbReference type="InterPro" id="IPR002912">
    <property type="entry name" value="ACT_dom"/>
</dbReference>
<organism evidence="9 10">
    <name type="scientific">Urochloa decumbens</name>
    <dbReference type="NCBI Taxonomy" id="240449"/>
    <lineage>
        <taxon>Eukaryota</taxon>
        <taxon>Viridiplantae</taxon>
        <taxon>Streptophyta</taxon>
        <taxon>Embryophyta</taxon>
        <taxon>Tracheophyta</taxon>
        <taxon>Spermatophyta</taxon>
        <taxon>Magnoliopsida</taxon>
        <taxon>Liliopsida</taxon>
        <taxon>Poales</taxon>
        <taxon>Poaceae</taxon>
        <taxon>PACMAD clade</taxon>
        <taxon>Panicoideae</taxon>
        <taxon>Panicodae</taxon>
        <taxon>Paniceae</taxon>
        <taxon>Melinidinae</taxon>
        <taxon>Urochloa</taxon>
    </lineage>
</organism>
<keyword evidence="10" id="KW-1185">Reference proteome</keyword>
<evidence type="ECO:0000256" key="4">
    <source>
        <dbReference type="ARBA" id="ARBA00023163"/>
    </source>
</evidence>
<dbReference type="Gene3D" id="4.10.280.10">
    <property type="entry name" value="Helix-loop-helix DNA-binding domain"/>
    <property type="match status" value="1"/>
</dbReference>
<comment type="subcellular location">
    <subcellularLocation>
        <location evidence="1">Nucleus</location>
    </subcellularLocation>
</comment>
<dbReference type="SMART" id="SM00353">
    <property type="entry name" value="HLH"/>
    <property type="match status" value="1"/>
</dbReference>
<feature type="domain" description="BHLH" evidence="7">
    <location>
        <begin position="206"/>
        <end position="255"/>
    </location>
</feature>
<evidence type="ECO:0000259" key="7">
    <source>
        <dbReference type="PROSITE" id="PS50888"/>
    </source>
</evidence>
<sequence length="411" mass="43629">MYSSGGYKNGSYRADKSIRAIPSSAVCSIYQQARIGRMEDDSSLFMQWAMDTLRHERPMASVNDDCSEAIFPSLRALREASQAAEMVQELIAAAPASSWSSGDTTDGSSAGNNSAGGAAATMDHDAWPPTPSSARPRRAPSRSSGGAKPPPVSWNFGAGAALPGNSDGMVATEAGVATTRRLPDIVCRSLPTRRAGARSAGSMAAPYAQDHIIAERKRREKINQRFIELSTVIPGLKKMDKATILSDATKYVKELQEKLKDLEAGGSSGRSVETVVLVKRPCLHAAAAAPDGDGSPLSVSSGTPAARKQMPEIEARFSEKSVMVRITCENGKGVAVKLLAEVEELRLSIIHANVMPFPAGTLILTITAKVEEGFTVTAEEIVGRLNSALLHLQHNSSCNSTDEESGNYLKA</sequence>
<feature type="region of interest" description="Disordered" evidence="6">
    <location>
        <begin position="94"/>
        <end position="159"/>
    </location>
</feature>
<feature type="domain" description="ACT" evidence="8">
    <location>
        <begin position="323"/>
        <end position="399"/>
    </location>
</feature>
<evidence type="ECO:0000256" key="1">
    <source>
        <dbReference type="ARBA" id="ARBA00004123"/>
    </source>
</evidence>
<protein>
    <recommendedName>
        <fullName evidence="11">BHLH domain-containing protein</fullName>
    </recommendedName>
</protein>
<dbReference type="Pfam" id="PF22754">
    <property type="entry name" value="bHLH-TF_ACT-like_plant"/>
    <property type="match status" value="1"/>
</dbReference>
<dbReference type="InterPro" id="IPR052610">
    <property type="entry name" value="bHLH_transcription_regulator"/>
</dbReference>
<evidence type="ECO:0000256" key="2">
    <source>
        <dbReference type="ARBA" id="ARBA00005510"/>
    </source>
</evidence>
<evidence type="ECO:0000259" key="8">
    <source>
        <dbReference type="PROSITE" id="PS51671"/>
    </source>
</evidence>
<dbReference type="Proteomes" id="UP001497457">
    <property type="component" value="Chromosome 13rd"/>
</dbReference>
<dbReference type="SUPFAM" id="SSF47459">
    <property type="entry name" value="HLH, helix-loop-helix DNA-binding domain"/>
    <property type="match status" value="1"/>
</dbReference>
<keyword evidence="5" id="KW-0539">Nucleus</keyword>
<dbReference type="GO" id="GO:0005634">
    <property type="term" value="C:nucleus"/>
    <property type="evidence" value="ECO:0007669"/>
    <property type="project" value="UniProtKB-SubCell"/>
</dbReference>
<dbReference type="InterPro" id="IPR054502">
    <property type="entry name" value="bHLH-TF_ACT-like_plant"/>
</dbReference>
<feature type="compositionally biased region" description="Low complexity" evidence="6">
    <location>
        <begin position="96"/>
        <end position="120"/>
    </location>
</feature>
<evidence type="ECO:0000313" key="9">
    <source>
        <dbReference type="EMBL" id="CAL4918327.1"/>
    </source>
</evidence>
<dbReference type="PANTHER" id="PTHR45959:SF53">
    <property type="entry name" value="BHLH DOMAIN-CONTAINING PROTEIN"/>
    <property type="match status" value="1"/>
</dbReference>
<keyword evidence="3" id="KW-0805">Transcription regulation</keyword>
<accession>A0ABC8X1F0</accession>
<dbReference type="AlphaFoldDB" id="A0ABC8X1F0"/>
<comment type="similarity">
    <text evidence="2">Belongs to the bHLH protein family.</text>
</comment>
<dbReference type="EMBL" id="OZ075123">
    <property type="protein sequence ID" value="CAL4918327.1"/>
    <property type="molecule type" value="Genomic_DNA"/>
</dbReference>
<gene>
    <name evidence="9" type="ORF">URODEC1_LOCUS19095</name>
</gene>
<name>A0ABC8X1F0_9POAL</name>
<evidence type="ECO:0000256" key="3">
    <source>
        <dbReference type="ARBA" id="ARBA00023015"/>
    </source>
</evidence>
<dbReference type="PANTHER" id="PTHR45959">
    <property type="entry name" value="BHLH TRANSCRIPTION FACTOR"/>
    <property type="match status" value="1"/>
</dbReference>